<feature type="transmembrane region" description="Helical" evidence="9">
    <location>
        <begin position="755"/>
        <end position="777"/>
    </location>
</feature>
<dbReference type="OrthoDB" id="5951731at2759"/>
<dbReference type="InterPro" id="IPR001590">
    <property type="entry name" value="Peptidase_M12B"/>
</dbReference>
<evidence type="ECO:0000259" key="12">
    <source>
        <dbReference type="PROSITE" id="PS50214"/>
    </source>
</evidence>
<dbReference type="Pfam" id="PF01421">
    <property type="entry name" value="Reprolysin"/>
    <property type="match status" value="1"/>
</dbReference>
<feature type="binding site" evidence="8">
    <location>
        <position position="357"/>
    </location>
    <ligand>
        <name>Zn(2+)</name>
        <dbReference type="ChEBI" id="CHEBI:29105"/>
        <note>catalytic</note>
    </ligand>
</feature>
<sequence length="806" mass="90405">MARSSFPLWLFFNLQLCVQFTNVSTSSGHDQKWMLLSQNHRYVLPRVRYITEDNGVWKSRGLSGGQRMAGKRGIKVEITFAVFQQNFTLDLYQNRGLFTSQYLERHEHFNGSGNNARKLDHCFFHGHVRGRVRSSVSLSTCEGLEGLIYDGTTSYYIEPMDKAFHLFYKIKDLDSFEYDSPGQRMNQDRDIHTVTQERLVSKRSIGNVKTRRRIRNNVFTETKYVELLIINDHKQFEACGKNLTKTNLRAKQIANIVDAIFKPLNVRVALVAVETWNVLDKVKADANADTYLSNLVKYRKRGLRKYPSDVTKLLTGISLKDSVRGKAHVMTICTEQSAGVVQDYSRNAAFTASTFAHELGHVFGMYHDEDLPRCVCKSPDSRGCVMSEHVGREPATSFSNCSLKGLEETLSRGLGSCLLNVPRTLYGGPVCGDGIVGGDEECDCGTTQECTAKENACCDHVNCKLRAHAQCADGPCCERCRFKKSRTVCRETVNECDIPEFCTGSSGSCPEDVYIHDGYSCANNTAYCYSGECLTHDRQCQDLWGRDAVSGPDKCYNYHNTRGNKYGFCHKTKKGKHRPCKLKNAKCGKLWCLARNRWPVIGIQSDVMGSQWPFQSKTVTCKGTNLQMGMDVSEAAMTLDGTKCADGKVCLDRKCVPVKTLHGNVPLCHRNCSSNGICTNIGTCYCFKPWTGTSCGTKLPDIKPTTITSKPIKTMLQSTSAKTYLITTKPRTVATMEPITTASPTGLQVAESTQVYITVFASFFALVVVLVAGHCSYKRRYKHRQFVVQNKNMKQRVEPRFKVIVI</sequence>
<keyword evidence="10" id="KW-0732">Signal</keyword>
<dbReference type="GO" id="GO:0006508">
    <property type="term" value="P:proteolysis"/>
    <property type="evidence" value="ECO:0007669"/>
    <property type="project" value="InterPro"/>
</dbReference>
<keyword evidence="8" id="KW-0862">Zinc</keyword>
<feature type="domain" description="Disintegrin" evidence="12">
    <location>
        <begin position="428"/>
        <end position="517"/>
    </location>
</feature>
<dbReference type="InterPro" id="IPR018358">
    <property type="entry name" value="Disintegrin_CS"/>
</dbReference>
<dbReference type="PROSITE" id="PS50026">
    <property type="entry name" value="EGF_3"/>
    <property type="match status" value="1"/>
</dbReference>
<evidence type="ECO:0000256" key="5">
    <source>
        <dbReference type="ARBA" id="ARBA00023157"/>
    </source>
</evidence>
<keyword evidence="2 9" id="KW-0812">Transmembrane</keyword>
<dbReference type="PROSITE" id="PS01186">
    <property type="entry name" value="EGF_2"/>
    <property type="match status" value="1"/>
</dbReference>
<dbReference type="PRINTS" id="PR00289">
    <property type="entry name" value="DISINTEGRIN"/>
</dbReference>
<dbReference type="Pfam" id="PF00200">
    <property type="entry name" value="Disintegrin"/>
    <property type="match status" value="1"/>
</dbReference>
<dbReference type="Pfam" id="PF01562">
    <property type="entry name" value="Pep_M12B_propep"/>
    <property type="match status" value="1"/>
</dbReference>
<feature type="binding site" evidence="8">
    <location>
        <position position="367"/>
    </location>
    <ligand>
        <name>Zn(2+)</name>
        <dbReference type="ChEBI" id="CHEBI:29105"/>
        <note>catalytic</note>
    </ligand>
</feature>
<evidence type="ECO:0000256" key="3">
    <source>
        <dbReference type="ARBA" id="ARBA00022989"/>
    </source>
</evidence>
<dbReference type="FunFam" id="3.40.390.10:FF:000002">
    <property type="entry name" value="Disintegrin and metalloproteinase domain-containing protein 22"/>
    <property type="match status" value="1"/>
</dbReference>
<dbReference type="SMART" id="SM00050">
    <property type="entry name" value="DISIN"/>
    <property type="match status" value="1"/>
</dbReference>
<keyword evidence="5 7" id="KW-1015">Disulfide bond</keyword>
<proteinExistence type="predicted"/>
<dbReference type="GO" id="GO:0016020">
    <property type="term" value="C:membrane"/>
    <property type="evidence" value="ECO:0007669"/>
    <property type="project" value="UniProtKB-SubCell"/>
</dbReference>
<feature type="domain" description="EGF-like" evidence="11">
    <location>
        <begin position="664"/>
        <end position="696"/>
    </location>
</feature>
<name>A0A2B4SEG6_STYPI</name>
<keyword evidence="7" id="KW-0245">EGF-like domain</keyword>
<feature type="disulfide bond" evidence="6">
    <location>
        <begin position="489"/>
        <end position="509"/>
    </location>
</feature>
<evidence type="ECO:0000256" key="1">
    <source>
        <dbReference type="ARBA" id="ARBA00004479"/>
    </source>
</evidence>
<dbReference type="SMART" id="SM00608">
    <property type="entry name" value="ACR"/>
    <property type="match status" value="1"/>
</dbReference>
<evidence type="ECO:0000256" key="6">
    <source>
        <dbReference type="PROSITE-ProRule" id="PRU00068"/>
    </source>
</evidence>
<dbReference type="Proteomes" id="UP000225706">
    <property type="component" value="Unassembled WGS sequence"/>
</dbReference>
<feature type="signal peptide" evidence="10">
    <location>
        <begin position="1"/>
        <end position="25"/>
    </location>
</feature>
<keyword evidence="14" id="KW-0401">Integrin</keyword>
<evidence type="ECO:0000256" key="7">
    <source>
        <dbReference type="PROSITE-ProRule" id="PRU00076"/>
    </source>
</evidence>
<dbReference type="InterPro" id="IPR001762">
    <property type="entry name" value="Disintegrin_dom"/>
</dbReference>
<dbReference type="EMBL" id="LSMT01000115">
    <property type="protein sequence ID" value="PFX26932.1"/>
    <property type="molecule type" value="Genomic_DNA"/>
</dbReference>
<dbReference type="InterPro" id="IPR034027">
    <property type="entry name" value="Reprolysin_adamalysin"/>
</dbReference>
<keyword evidence="4 9" id="KW-0472">Membrane</keyword>
<dbReference type="SUPFAM" id="SSF55486">
    <property type="entry name" value="Metalloproteases ('zincins'), catalytic domain"/>
    <property type="match status" value="1"/>
</dbReference>
<protein>
    <submittedName>
        <fullName evidence="14">Disintegrin and metalloproteinase domain-containing protein 12</fullName>
    </submittedName>
</protein>
<dbReference type="GO" id="GO:0007229">
    <property type="term" value="P:integrin-mediated signaling pathway"/>
    <property type="evidence" value="ECO:0007669"/>
    <property type="project" value="UniProtKB-KW"/>
</dbReference>
<reference evidence="15" key="1">
    <citation type="journal article" date="2017" name="bioRxiv">
        <title>Comparative analysis of the genomes of Stylophora pistillata and Acropora digitifera provides evidence for extensive differences between species of corals.</title>
        <authorList>
            <person name="Voolstra C.R."/>
            <person name="Li Y."/>
            <person name="Liew Y.J."/>
            <person name="Baumgarten S."/>
            <person name="Zoccola D."/>
            <person name="Flot J.-F."/>
            <person name="Tambutte S."/>
            <person name="Allemand D."/>
            <person name="Aranda M."/>
        </authorList>
    </citation>
    <scope>NUCLEOTIDE SEQUENCE [LARGE SCALE GENOMIC DNA]</scope>
</reference>
<evidence type="ECO:0000313" key="14">
    <source>
        <dbReference type="EMBL" id="PFX26932.1"/>
    </source>
</evidence>
<evidence type="ECO:0000256" key="2">
    <source>
        <dbReference type="ARBA" id="ARBA00022692"/>
    </source>
</evidence>
<feature type="chain" id="PRO_5013106588" evidence="10">
    <location>
        <begin position="26"/>
        <end position="806"/>
    </location>
</feature>
<dbReference type="FunFam" id="4.10.70.10:FF:000001">
    <property type="entry name" value="Disintegrin and metalloproteinase domain-containing protein 22"/>
    <property type="match status" value="1"/>
</dbReference>
<evidence type="ECO:0000256" key="10">
    <source>
        <dbReference type="SAM" id="SignalP"/>
    </source>
</evidence>
<dbReference type="PROSITE" id="PS50214">
    <property type="entry name" value="DISINTEGRIN_2"/>
    <property type="match status" value="1"/>
</dbReference>
<feature type="binding site" evidence="8">
    <location>
        <position position="361"/>
    </location>
    <ligand>
        <name>Zn(2+)</name>
        <dbReference type="ChEBI" id="CHEBI:29105"/>
        <note>catalytic</note>
    </ligand>
</feature>
<dbReference type="PROSITE" id="PS00022">
    <property type="entry name" value="EGF_1"/>
    <property type="match status" value="1"/>
</dbReference>
<keyword evidence="3 9" id="KW-1133">Transmembrane helix</keyword>
<dbReference type="GO" id="GO:0004222">
    <property type="term" value="F:metalloendopeptidase activity"/>
    <property type="evidence" value="ECO:0007669"/>
    <property type="project" value="InterPro"/>
</dbReference>
<dbReference type="GO" id="GO:0046872">
    <property type="term" value="F:metal ion binding"/>
    <property type="evidence" value="ECO:0007669"/>
    <property type="project" value="UniProtKB-KW"/>
</dbReference>
<dbReference type="PROSITE" id="PS00427">
    <property type="entry name" value="DISINTEGRIN_1"/>
    <property type="match status" value="1"/>
</dbReference>
<gene>
    <name evidence="14" type="primary">Adam12</name>
    <name evidence="14" type="ORF">AWC38_SpisGene8398</name>
</gene>
<accession>A0A2B4SEG6</accession>
<dbReference type="InterPro" id="IPR002870">
    <property type="entry name" value="Peptidase_M12B_N"/>
</dbReference>
<dbReference type="PROSITE" id="PS50215">
    <property type="entry name" value="ADAM_MEPRO"/>
    <property type="match status" value="1"/>
</dbReference>
<dbReference type="PANTHER" id="PTHR11905">
    <property type="entry name" value="ADAM A DISINTEGRIN AND METALLOPROTEASE DOMAIN"/>
    <property type="match status" value="1"/>
</dbReference>
<feature type="domain" description="Peptidase M12B" evidence="13">
    <location>
        <begin position="223"/>
        <end position="422"/>
    </location>
</feature>
<feature type="active site" evidence="8">
    <location>
        <position position="358"/>
    </location>
</feature>
<dbReference type="InterPro" id="IPR024079">
    <property type="entry name" value="MetalloPept_cat_dom_sf"/>
</dbReference>
<dbReference type="AlphaFoldDB" id="A0A2B4SEG6"/>
<dbReference type="Pfam" id="PF08516">
    <property type="entry name" value="ADAM_CR"/>
    <property type="match status" value="1"/>
</dbReference>
<keyword evidence="8" id="KW-0479">Metal-binding</keyword>
<comment type="subcellular location">
    <subcellularLocation>
        <location evidence="1">Membrane</location>
        <topology evidence="1">Single-pass type I membrane protein</topology>
    </subcellularLocation>
</comment>
<keyword evidence="15" id="KW-1185">Reference proteome</keyword>
<evidence type="ECO:0000259" key="13">
    <source>
        <dbReference type="PROSITE" id="PS50215"/>
    </source>
</evidence>
<evidence type="ECO:0000256" key="8">
    <source>
        <dbReference type="PROSITE-ProRule" id="PRU00276"/>
    </source>
</evidence>
<dbReference type="InterPro" id="IPR036436">
    <property type="entry name" value="Disintegrin_dom_sf"/>
</dbReference>
<dbReference type="Gene3D" id="3.40.390.10">
    <property type="entry name" value="Collagenase (Catalytic Domain)"/>
    <property type="match status" value="1"/>
</dbReference>
<dbReference type="InterPro" id="IPR000742">
    <property type="entry name" value="EGF"/>
</dbReference>
<dbReference type="SUPFAM" id="SSF57552">
    <property type="entry name" value="Blood coagulation inhibitor (disintegrin)"/>
    <property type="match status" value="1"/>
</dbReference>
<evidence type="ECO:0000256" key="9">
    <source>
        <dbReference type="SAM" id="Phobius"/>
    </source>
</evidence>
<dbReference type="PANTHER" id="PTHR11905:SF159">
    <property type="entry name" value="ADAM METALLOPROTEASE"/>
    <property type="match status" value="1"/>
</dbReference>
<organism evidence="14 15">
    <name type="scientific">Stylophora pistillata</name>
    <name type="common">Smooth cauliflower coral</name>
    <dbReference type="NCBI Taxonomy" id="50429"/>
    <lineage>
        <taxon>Eukaryota</taxon>
        <taxon>Metazoa</taxon>
        <taxon>Cnidaria</taxon>
        <taxon>Anthozoa</taxon>
        <taxon>Hexacorallia</taxon>
        <taxon>Scleractinia</taxon>
        <taxon>Astrocoeniina</taxon>
        <taxon>Pocilloporidae</taxon>
        <taxon>Stylophora</taxon>
    </lineage>
</organism>
<comment type="caution">
    <text evidence="14">The sequence shown here is derived from an EMBL/GenBank/DDBJ whole genome shotgun (WGS) entry which is preliminary data.</text>
</comment>
<dbReference type="InterPro" id="IPR006586">
    <property type="entry name" value="ADAM_Cys-rich"/>
</dbReference>
<dbReference type="Gene3D" id="4.10.70.10">
    <property type="entry name" value="Disintegrin domain"/>
    <property type="match status" value="1"/>
</dbReference>
<evidence type="ECO:0000313" key="15">
    <source>
        <dbReference type="Proteomes" id="UP000225706"/>
    </source>
</evidence>
<evidence type="ECO:0000256" key="4">
    <source>
        <dbReference type="ARBA" id="ARBA00023136"/>
    </source>
</evidence>
<dbReference type="STRING" id="50429.A0A2B4SEG6"/>
<feature type="disulfide bond" evidence="7">
    <location>
        <begin position="668"/>
        <end position="678"/>
    </location>
</feature>
<comment type="caution">
    <text evidence="7">Lacks conserved residue(s) required for the propagation of feature annotation.</text>
</comment>
<feature type="disulfide bond" evidence="7">
    <location>
        <begin position="686"/>
        <end position="695"/>
    </location>
</feature>
<evidence type="ECO:0000259" key="11">
    <source>
        <dbReference type="PROSITE" id="PS50026"/>
    </source>
</evidence>
<dbReference type="CDD" id="cd04269">
    <property type="entry name" value="ZnMc_adamalysin_II_like"/>
    <property type="match status" value="1"/>
</dbReference>